<evidence type="ECO:0000313" key="2">
    <source>
        <dbReference type="EMBL" id="GAA5503581.1"/>
    </source>
</evidence>
<name>A0ABP9VEB4_9DEIO</name>
<dbReference type="InterPro" id="IPR036597">
    <property type="entry name" value="Fido-like_dom_sf"/>
</dbReference>
<keyword evidence="3" id="KW-1185">Reference proteome</keyword>
<dbReference type="Pfam" id="PF02661">
    <property type="entry name" value="Fic"/>
    <property type="match status" value="1"/>
</dbReference>
<evidence type="ECO:0000259" key="1">
    <source>
        <dbReference type="PROSITE" id="PS51459"/>
    </source>
</evidence>
<sequence length="177" mass="19854">MGATDSQGRPFRPAELDAQKAGLQRLQFRLLHEEPLALSVSFLQEAHRELSGGVEKLHPGELRTGEITFGSFYGTRPSLIEGELAALITTHQQQWLRCVAEQQVTPHAIWVHAELIRIHPMSDGNGRLARALESWLCWQGGEQAVIYPDRQRYHAGIARYCHRGDLSLLLQAATVLE</sequence>
<dbReference type="SUPFAM" id="SSF140931">
    <property type="entry name" value="Fic-like"/>
    <property type="match status" value="1"/>
</dbReference>
<dbReference type="InterPro" id="IPR040198">
    <property type="entry name" value="Fido_containing"/>
</dbReference>
<gene>
    <name evidence="2" type="ORF">Dxin01_03340</name>
</gene>
<dbReference type="Proteomes" id="UP001458946">
    <property type="component" value="Unassembled WGS sequence"/>
</dbReference>
<comment type="caution">
    <text evidence="2">The sequence shown here is derived from an EMBL/GenBank/DDBJ whole genome shotgun (WGS) entry which is preliminary data.</text>
</comment>
<organism evidence="2 3">
    <name type="scientific">Deinococcus xinjiangensis</name>
    <dbReference type="NCBI Taxonomy" id="457454"/>
    <lineage>
        <taxon>Bacteria</taxon>
        <taxon>Thermotogati</taxon>
        <taxon>Deinococcota</taxon>
        <taxon>Deinococci</taxon>
        <taxon>Deinococcales</taxon>
        <taxon>Deinococcaceae</taxon>
        <taxon>Deinococcus</taxon>
    </lineage>
</organism>
<dbReference type="PANTHER" id="PTHR13504:SF38">
    <property type="entry name" value="FIDO DOMAIN-CONTAINING PROTEIN"/>
    <property type="match status" value="1"/>
</dbReference>
<protein>
    <recommendedName>
        <fullName evidence="1">Fido domain-containing protein</fullName>
    </recommendedName>
</protein>
<dbReference type="RefSeq" id="WP_353543554.1">
    <property type="nucleotide sequence ID" value="NZ_BAABRN010000056.1"/>
</dbReference>
<reference evidence="2 3" key="1">
    <citation type="submission" date="2024-02" db="EMBL/GenBank/DDBJ databases">
        <title>Deinococcus xinjiangensis NBRC 107630.</title>
        <authorList>
            <person name="Ichikawa N."/>
            <person name="Katano-Makiyama Y."/>
            <person name="Hidaka K."/>
        </authorList>
    </citation>
    <scope>NUCLEOTIDE SEQUENCE [LARGE SCALE GENOMIC DNA]</scope>
    <source>
        <strain evidence="2 3">NBRC 107630</strain>
    </source>
</reference>
<accession>A0ABP9VEB4</accession>
<dbReference type="PANTHER" id="PTHR13504">
    <property type="entry name" value="FIDO DOMAIN-CONTAINING PROTEIN DDB_G0283145"/>
    <property type="match status" value="1"/>
</dbReference>
<feature type="domain" description="Fido" evidence="1">
    <location>
        <begin position="38"/>
        <end position="177"/>
    </location>
</feature>
<dbReference type="Gene3D" id="1.10.3290.10">
    <property type="entry name" value="Fido-like domain"/>
    <property type="match status" value="1"/>
</dbReference>
<dbReference type="PROSITE" id="PS51459">
    <property type="entry name" value="FIDO"/>
    <property type="match status" value="1"/>
</dbReference>
<dbReference type="InterPro" id="IPR003812">
    <property type="entry name" value="Fido"/>
</dbReference>
<dbReference type="EMBL" id="BAABRN010000056">
    <property type="protein sequence ID" value="GAA5503581.1"/>
    <property type="molecule type" value="Genomic_DNA"/>
</dbReference>
<evidence type="ECO:0000313" key="3">
    <source>
        <dbReference type="Proteomes" id="UP001458946"/>
    </source>
</evidence>
<proteinExistence type="predicted"/>